<feature type="region of interest" description="Disordered" evidence="1">
    <location>
        <begin position="27"/>
        <end position="53"/>
    </location>
</feature>
<comment type="caution">
    <text evidence="3">The sequence shown here is derived from an EMBL/GenBank/DDBJ whole genome shotgun (WGS) entry which is preliminary data.</text>
</comment>
<dbReference type="SUPFAM" id="SSF110849">
    <property type="entry name" value="ParB/Sulfiredoxin"/>
    <property type="match status" value="1"/>
</dbReference>
<feature type="region of interest" description="Disordered" evidence="1">
    <location>
        <begin position="93"/>
        <end position="116"/>
    </location>
</feature>
<protein>
    <recommendedName>
        <fullName evidence="2">ParB-like N-terminal domain-containing protein</fullName>
    </recommendedName>
</protein>
<dbReference type="EMBL" id="PDNW01000030">
    <property type="protein sequence ID" value="PLC48034.1"/>
    <property type="molecule type" value="Genomic_DNA"/>
</dbReference>
<dbReference type="Proteomes" id="UP000234190">
    <property type="component" value="Unassembled WGS sequence"/>
</dbReference>
<dbReference type="Gene3D" id="3.90.1530.10">
    <property type="entry name" value="Conserved hypothetical protein from pyrococcus furiosus pfu- 392566-001, ParB domain"/>
    <property type="match status" value="1"/>
</dbReference>
<dbReference type="AlphaFoldDB" id="A0A2N4TZ44"/>
<evidence type="ECO:0000256" key="1">
    <source>
        <dbReference type="SAM" id="MobiDB-lite"/>
    </source>
</evidence>
<evidence type="ECO:0000259" key="2">
    <source>
        <dbReference type="Pfam" id="PF02195"/>
    </source>
</evidence>
<dbReference type="Pfam" id="PF02195">
    <property type="entry name" value="ParB_N"/>
    <property type="match status" value="1"/>
</dbReference>
<dbReference type="InterPro" id="IPR003115">
    <property type="entry name" value="ParB_N"/>
</dbReference>
<organism evidence="3 4">
    <name type="scientific">Pollutimonas subterranea</name>
    <dbReference type="NCBI Taxonomy" id="2045210"/>
    <lineage>
        <taxon>Bacteria</taxon>
        <taxon>Pseudomonadati</taxon>
        <taxon>Pseudomonadota</taxon>
        <taxon>Betaproteobacteria</taxon>
        <taxon>Burkholderiales</taxon>
        <taxon>Alcaligenaceae</taxon>
        <taxon>Pollutimonas</taxon>
    </lineage>
</organism>
<name>A0A2N4TZ44_9BURK</name>
<reference evidence="3 4" key="1">
    <citation type="submission" date="2017-10" db="EMBL/GenBank/DDBJ databases">
        <title>Two draft genome sequences of Pusillimonas sp. strains isolated from a nitrate- and radionuclide-contaminated groundwater in Russia.</title>
        <authorList>
            <person name="Grouzdev D.S."/>
            <person name="Tourova T.P."/>
            <person name="Goeva M.A."/>
            <person name="Babich T.L."/>
            <person name="Sokolova D.S."/>
            <person name="Abdullin R."/>
            <person name="Poltaraus A.B."/>
            <person name="Toshchakov S.V."/>
            <person name="Nazina T.N."/>
        </authorList>
    </citation>
    <scope>NUCLEOTIDE SEQUENCE [LARGE SCALE GENOMIC DNA]</scope>
    <source>
        <strain evidence="3 4">JR1/69-3-13</strain>
    </source>
</reference>
<dbReference type="InterPro" id="IPR036086">
    <property type="entry name" value="ParB/Sulfiredoxin_sf"/>
</dbReference>
<keyword evidence="4" id="KW-1185">Reference proteome</keyword>
<evidence type="ECO:0000313" key="3">
    <source>
        <dbReference type="EMBL" id="PLC48034.1"/>
    </source>
</evidence>
<feature type="domain" description="ParB-like N-terminal" evidence="2">
    <location>
        <begin position="182"/>
        <end position="227"/>
    </location>
</feature>
<sequence length="236" mass="26709">MSLRRLRPPQSPCPRVAPWWRLLLRPPPRHPPRAGPMTTSCGSTLRGASRDAARTTDIKKQTFYLTHHHPKECTMTSKKRNLRDRIKEQTKNLGSSNYTPVRKERSTLMPEDMPKTGPGAMGAYAHARAKVEELQKDAQNQRTVLLSSIDPNPWARSPAPPDEAPEAQGHPQDAPRAQPEAIVVRISPDTAERFQIVQGERRWRHLQALQVVEVDVFVGEFTDVHMFMLARGARLV</sequence>
<feature type="region of interest" description="Disordered" evidence="1">
    <location>
        <begin position="146"/>
        <end position="178"/>
    </location>
</feature>
<gene>
    <name evidence="3" type="ORF">CR159_20320</name>
</gene>
<evidence type="ECO:0000313" key="4">
    <source>
        <dbReference type="Proteomes" id="UP000234190"/>
    </source>
</evidence>
<accession>A0A2N4TZ44</accession>
<proteinExistence type="predicted"/>